<gene>
    <name evidence="2" type="primary">ATG18A</name>
    <name evidence="2" type="ORF">SNAT2548_LOCUS18873</name>
</gene>
<proteinExistence type="predicted"/>
<keyword evidence="1" id="KW-0732">Signal</keyword>
<dbReference type="AlphaFoldDB" id="A0A812PMI2"/>
<feature type="chain" id="PRO_5032757865" evidence="1">
    <location>
        <begin position="18"/>
        <end position="429"/>
    </location>
</feature>
<comment type="caution">
    <text evidence="2">The sequence shown here is derived from an EMBL/GenBank/DDBJ whole genome shotgun (WGS) entry which is preliminary data.</text>
</comment>
<dbReference type="OrthoDB" id="10334677at2759"/>
<dbReference type="EMBL" id="CAJNDS010002157">
    <property type="protein sequence ID" value="CAE7355289.1"/>
    <property type="molecule type" value="Genomic_DNA"/>
</dbReference>
<evidence type="ECO:0000313" key="2">
    <source>
        <dbReference type="EMBL" id="CAE7355289.1"/>
    </source>
</evidence>
<evidence type="ECO:0000256" key="1">
    <source>
        <dbReference type="SAM" id="SignalP"/>
    </source>
</evidence>
<organism evidence="2 3">
    <name type="scientific">Symbiodinium natans</name>
    <dbReference type="NCBI Taxonomy" id="878477"/>
    <lineage>
        <taxon>Eukaryota</taxon>
        <taxon>Sar</taxon>
        <taxon>Alveolata</taxon>
        <taxon>Dinophyceae</taxon>
        <taxon>Suessiales</taxon>
        <taxon>Symbiodiniaceae</taxon>
        <taxon>Symbiodinium</taxon>
    </lineage>
</organism>
<protein>
    <submittedName>
        <fullName evidence="2">ATG18A protein</fullName>
    </submittedName>
</protein>
<evidence type="ECO:0000313" key="3">
    <source>
        <dbReference type="Proteomes" id="UP000604046"/>
    </source>
</evidence>
<dbReference type="Proteomes" id="UP000604046">
    <property type="component" value="Unassembled WGS sequence"/>
</dbReference>
<feature type="signal peptide" evidence="1">
    <location>
        <begin position="1"/>
        <end position="17"/>
    </location>
</feature>
<sequence>MALRLTAIALMVQLVSSQEADDSCLVGGNRSDDASFLQVSTGQAPSCEWKLSAGGGSCQLKCAENGKVCDRAQQRALQGAALVAQVAALGWTCKNAPLDANDVVNSDLAPYIVGTTISGTTGQCKSSGAASDSKCGRKGGSSVRVCCCVPQGSIQDDPHIRTLRNEFYTLLKSGNFLAWSFSKAPVDWRLYAAYSGPRAKFTTQSLLLVESQSGQTLEFTADACAWQMKTESGWRPVQPQVLSSLEVEEVNTVTDDPLSLESVISLKMPSQNGARNVARVLTHCSPQNHVNFLVKMFDSNDLEYAGGELGSIQDPSKGHVSFLSTKLKSMTMKTDDEFEVLGTWASLGGSEAATKFLESRQEAGAMLLSTSGEACTEAQEQEAEKICAKHLEKDGIHAEIFTNCVFDVCHGGGEADALSAAAFITAGDN</sequence>
<accession>A0A812PMI2</accession>
<name>A0A812PMI2_9DINO</name>
<keyword evidence="3" id="KW-1185">Reference proteome</keyword>
<reference evidence="2" key="1">
    <citation type="submission" date="2021-02" db="EMBL/GenBank/DDBJ databases">
        <authorList>
            <person name="Dougan E. K."/>
            <person name="Rhodes N."/>
            <person name="Thang M."/>
            <person name="Chan C."/>
        </authorList>
    </citation>
    <scope>NUCLEOTIDE SEQUENCE</scope>
</reference>